<keyword evidence="7" id="KW-0249">Electron transport</keyword>
<comment type="subcellular location">
    <subcellularLocation>
        <location evidence="2">Membrane</location>
        <topology evidence="2">Multi-pass membrane protein</topology>
    </subcellularLocation>
</comment>
<evidence type="ECO:0000256" key="2">
    <source>
        <dbReference type="ARBA" id="ARBA00004141"/>
    </source>
</evidence>
<evidence type="ECO:0000256" key="4">
    <source>
        <dbReference type="ARBA" id="ARBA00022617"/>
    </source>
</evidence>
<keyword evidence="15" id="KW-1185">Reference proteome</keyword>
<evidence type="ECO:0000259" key="13">
    <source>
        <dbReference type="PROSITE" id="PS50939"/>
    </source>
</evidence>
<dbReference type="PANTHER" id="PTHR15422:SF45">
    <property type="entry name" value="CYTOCHROME B561 DOMAIN-CONTAINING PROTEIN"/>
    <property type="match status" value="1"/>
</dbReference>
<feature type="region of interest" description="Disordered" evidence="11">
    <location>
        <begin position="1"/>
        <end position="29"/>
    </location>
</feature>
<evidence type="ECO:0000256" key="11">
    <source>
        <dbReference type="SAM" id="MobiDB-lite"/>
    </source>
</evidence>
<dbReference type="SMART" id="SM00665">
    <property type="entry name" value="B561"/>
    <property type="match status" value="1"/>
</dbReference>
<dbReference type="GO" id="GO:0016020">
    <property type="term" value="C:membrane"/>
    <property type="evidence" value="ECO:0007669"/>
    <property type="project" value="UniProtKB-SubCell"/>
</dbReference>
<keyword evidence="8 12" id="KW-1133">Transmembrane helix</keyword>
<evidence type="ECO:0000256" key="9">
    <source>
        <dbReference type="ARBA" id="ARBA00023004"/>
    </source>
</evidence>
<evidence type="ECO:0000313" key="15">
    <source>
        <dbReference type="Proteomes" id="UP000078544"/>
    </source>
</evidence>
<keyword evidence="9" id="KW-0408">Iron</keyword>
<feature type="domain" description="Cytochrome b561" evidence="13">
    <location>
        <begin position="80"/>
        <end position="281"/>
    </location>
</feature>
<feature type="transmembrane region" description="Helical" evidence="12">
    <location>
        <begin position="81"/>
        <end position="103"/>
    </location>
</feature>
<feature type="transmembrane region" description="Helical" evidence="12">
    <location>
        <begin position="255"/>
        <end position="273"/>
    </location>
</feature>
<feature type="transmembrane region" description="Helical" evidence="12">
    <location>
        <begin position="148"/>
        <end position="168"/>
    </location>
</feature>
<keyword evidence="4" id="KW-0349">Heme</keyword>
<dbReference type="Pfam" id="PF03188">
    <property type="entry name" value="Cytochrom_B561"/>
    <property type="match status" value="1"/>
</dbReference>
<feature type="transmembrane region" description="Helical" evidence="12">
    <location>
        <begin position="109"/>
        <end position="128"/>
    </location>
</feature>
<dbReference type="CDD" id="cd08761">
    <property type="entry name" value="Cyt_b561_CYB561D2_like"/>
    <property type="match status" value="1"/>
</dbReference>
<dbReference type="InterPro" id="IPR045150">
    <property type="entry name" value="CYB561D1/2"/>
</dbReference>
<evidence type="ECO:0000256" key="5">
    <source>
        <dbReference type="ARBA" id="ARBA00022692"/>
    </source>
</evidence>
<dbReference type="GO" id="GO:0140575">
    <property type="term" value="F:transmembrane monodehydroascorbate reductase activity"/>
    <property type="evidence" value="ECO:0007669"/>
    <property type="project" value="InterPro"/>
</dbReference>
<dbReference type="Proteomes" id="UP000078544">
    <property type="component" value="Unassembled WGS sequence"/>
</dbReference>
<dbReference type="InterPro" id="IPR006593">
    <property type="entry name" value="Cyt_b561/ferric_Rdtase_TM"/>
</dbReference>
<evidence type="ECO:0000313" key="14">
    <source>
        <dbReference type="EMBL" id="KZZ98610.1"/>
    </source>
</evidence>
<keyword evidence="3" id="KW-0813">Transport</keyword>
<dbReference type="OrthoDB" id="432881at2759"/>
<feature type="transmembrane region" description="Helical" evidence="12">
    <location>
        <begin position="227"/>
        <end position="249"/>
    </location>
</feature>
<evidence type="ECO:0000256" key="7">
    <source>
        <dbReference type="ARBA" id="ARBA00022982"/>
    </source>
</evidence>
<gene>
    <name evidence="14" type="ORF">AAL_03128</name>
</gene>
<evidence type="ECO:0000256" key="12">
    <source>
        <dbReference type="SAM" id="Phobius"/>
    </source>
</evidence>
<name>A0A166PRH8_9HYPO</name>
<feature type="transmembrane region" description="Helical" evidence="12">
    <location>
        <begin position="180"/>
        <end position="207"/>
    </location>
</feature>
<keyword evidence="10 12" id="KW-0472">Membrane</keyword>
<sequence>MASTTGVPEQIPERGSDAAPAAPAAAETEPLLGKPGDAVLPRGASIVKGWFIGKLQLFPYIPLTLRNDKICMQFGNMGENLCDLGTGIVAEIGVVLLVVNIWAHVLFQPINLFAGHPLAMSVGLIILIQSILSLQPTVTPDQKRTGQLFHATLNFLAFAALVAGVVIIEVNKVRGNGPHFHSLHAVFGVMTLLLIVLQYIVGFTALFTPRLYGGVDRAKSLYKYHRYSGYFILFLLLVTVVQATVTPYVRTVLGIGTWGVFGACLVILVGVFSRIQKQKLGLRTHRSHIVTGPGASA</sequence>
<accession>A0A166PRH8</accession>
<evidence type="ECO:0000256" key="10">
    <source>
        <dbReference type="ARBA" id="ARBA00023136"/>
    </source>
</evidence>
<dbReference type="AlphaFoldDB" id="A0A166PRH8"/>
<comment type="caution">
    <text evidence="14">The sequence shown here is derived from an EMBL/GenBank/DDBJ whole genome shotgun (WGS) entry which is preliminary data.</text>
</comment>
<dbReference type="Gene3D" id="1.20.120.1770">
    <property type="match status" value="1"/>
</dbReference>
<reference evidence="14 15" key="1">
    <citation type="journal article" date="2016" name="Genome Biol. Evol.">
        <title>Divergent and convergent evolution of fungal pathogenicity.</title>
        <authorList>
            <person name="Shang Y."/>
            <person name="Xiao G."/>
            <person name="Zheng P."/>
            <person name="Cen K."/>
            <person name="Zhan S."/>
            <person name="Wang C."/>
        </authorList>
    </citation>
    <scope>NUCLEOTIDE SEQUENCE [LARGE SCALE GENOMIC DNA]</scope>
    <source>
        <strain evidence="14 15">RCEF 2490</strain>
    </source>
</reference>
<evidence type="ECO:0000256" key="1">
    <source>
        <dbReference type="ARBA" id="ARBA00001970"/>
    </source>
</evidence>
<protein>
    <submittedName>
        <fullName evidence="14">Cytochrome b561, eukaryote</fullName>
    </submittedName>
</protein>
<evidence type="ECO:0000256" key="8">
    <source>
        <dbReference type="ARBA" id="ARBA00022989"/>
    </source>
</evidence>
<dbReference type="GO" id="GO:0046872">
    <property type="term" value="F:metal ion binding"/>
    <property type="evidence" value="ECO:0007669"/>
    <property type="project" value="UniProtKB-KW"/>
</dbReference>
<evidence type="ECO:0000256" key="3">
    <source>
        <dbReference type="ARBA" id="ARBA00022448"/>
    </source>
</evidence>
<dbReference type="PROSITE" id="PS50939">
    <property type="entry name" value="CYTOCHROME_B561"/>
    <property type="match status" value="1"/>
</dbReference>
<keyword evidence="6" id="KW-0479">Metal-binding</keyword>
<dbReference type="PANTHER" id="PTHR15422">
    <property type="entry name" value="OS05G0565100 PROTEIN"/>
    <property type="match status" value="1"/>
</dbReference>
<comment type="cofactor">
    <cofactor evidence="1">
        <name>heme b</name>
        <dbReference type="ChEBI" id="CHEBI:60344"/>
    </cofactor>
</comment>
<evidence type="ECO:0000256" key="6">
    <source>
        <dbReference type="ARBA" id="ARBA00022723"/>
    </source>
</evidence>
<organism evidence="14 15">
    <name type="scientific">Moelleriella libera RCEF 2490</name>
    <dbReference type="NCBI Taxonomy" id="1081109"/>
    <lineage>
        <taxon>Eukaryota</taxon>
        <taxon>Fungi</taxon>
        <taxon>Dikarya</taxon>
        <taxon>Ascomycota</taxon>
        <taxon>Pezizomycotina</taxon>
        <taxon>Sordariomycetes</taxon>
        <taxon>Hypocreomycetidae</taxon>
        <taxon>Hypocreales</taxon>
        <taxon>Clavicipitaceae</taxon>
        <taxon>Moelleriella</taxon>
    </lineage>
</organism>
<proteinExistence type="predicted"/>
<dbReference type="EMBL" id="AZGY01000005">
    <property type="protein sequence ID" value="KZZ98610.1"/>
    <property type="molecule type" value="Genomic_DNA"/>
</dbReference>
<keyword evidence="5 12" id="KW-0812">Transmembrane</keyword>